<dbReference type="Gene3D" id="3.40.830.10">
    <property type="entry name" value="LigB-like"/>
    <property type="match status" value="1"/>
</dbReference>
<dbReference type="InterPro" id="IPR019079">
    <property type="entry name" value="Capsule_synth_CapA"/>
</dbReference>
<dbReference type="PANTHER" id="PTHR33393">
    <property type="entry name" value="POLYGLUTAMINE SYNTHESIS ACCESSORY PROTEIN RV0574C-RELATED"/>
    <property type="match status" value="1"/>
</dbReference>
<organism evidence="3 4">
    <name type="scientific">Candidatus Uhrbacteria bacterium CG_4_9_14_3_um_filter_50_9</name>
    <dbReference type="NCBI Taxonomy" id="1975035"/>
    <lineage>
        <taxon>Bacteria</taxon>
        <taxon>Candidatus Uhriibacteriota</taxon>
    </lineage>
</organism>
<dbReference type="CDD" id="cd07361">
    <property type="entry name" value="MEMO_like"/>
    <property type="match status" value="1"/>
</dbReference>
<dbReference type="Proteomes" id="UP000229385">
    <property type="component" value="Unassembled WGS sequence"/>
</dbReference>
<dbReference type="EMBL" id="PFWU01000045">
    <property type="protein sequence ID" value="PJA45260.1"/>
    <property type="molecule type" value="Genomic_DNA"/>
</dbReference>
<dbReference type="InterPro" id="IPR002737">
    <property type="entry name" value="MEMO1_fam"/>
</dbReference>
<sequence>MSRSTRLWLGVLVLACFGFGAFVATYEFSQVENSAHRFSYTFASPSLYESANATAQDIDRTGARSGIVAHHLLVGDKIAQTFAALGTGREQTVIILSPNHFDAGRSVVQTTDGTWETPYGDVEVDTKSLQKLLDGVEQRSYEPNTFEQEHGVSAIVPFVKVWFPHAKIVPIVIHDDVSREDLVDLANTIQEVAPQSLVIASIDMSHNLPEHIRVPHDEETLAALERGDCGDAGCRLEIDANGVLETLFEINRLRGAQSWQLTHHGSSLAMGATKDWRDNTSHILGYFEQGEPVDDLFASIQFVGDVMLDRGVRLRIESQGMDDPWRDVERFLQGAQLRVANLEGTISEDASIATIDPPFRFTFSTEFVEAMLPFVDVVSLANNHSRDREIDGEFETQEWLNDLELAWFGGYAVSEPVYRYGRVSVVGYHQFGSRIQDLTPIIKKEADDRQFVIVYPHWGEEYIAAPQNGQRELAEQMVDAGADLIIGSHPHVIQGIESMGGVPVIYSLGNFVFDQVAPGTDVGLSVTVLFEEEGGMIYLSPVETLDGQPTPLSDEDAQIIFQHIASLSSEDLAPQILTGVIPFLYD</sequence>
<dbReference type="SUPFAM" id="SSF56300">
    <property type="entry name" value="Metallo-dependent phosphatases"/>
    <property type="match status" value="1"/>
</dbReference>
<dbReference type="Pfam" id="PF01875">
    <property type="entry name" value="Memo"/>
    <property type="match status" value="1"/>
</dbReference>
<gene>
    <name evidence="3" type="primary">amrB</name>
    <name evidence="3" type="ORF">CO174_04110</name>
</gene>
<comment type="caution">
    <text evidence="3">The sequence shown here is derived from an EMBL/GenBank/DDBJ whole genome shotgun (WGS) entry which is preliminary data.</text>
</comment>
<dbReference type="SMART" id="SM00854">
    <property type="entry name" value="PGA_cap"/>
    <property type="match status" value="1"/>
</dbReference>
<dbReference type="Pfam" id="PF09587">
    <property type="entry name" value="PGA_cap"/>
    <property type="match status" value="2"/>
</dbReference>
<dbReference type="PANTHER" id="PTHR33393:SF13">
    <property type="entry name" value="PGA BIOSYNTHESIS PROTEIN CAPA"/>
    <property type="match status" value="1"/>
</dbReference>
<dbReference type="Gene3D" id="3.60.21.10">
    <property type="match status" value="1"/>
</dbReference>
<evidence type="ECO:0000313" key="3">
    <source>
        <dbReference type="EMBL" id="PJA45260.1"/>
    </source>
</evidence>
<protein>
    <submittedName>
        <fullName evidence="3">AmmeMemoRadiSam system protein B</fullName>
    </submittedName>
</protein>
<dbReference type="AlphaFoldDB" id="A0A2M7XBK5"/>
<comment type="similarity">
    <text evidence="1">Belongs to the CapA family.</text>
</comment>
<dbReference type="InterPro" id="IPR029052">
    <property type="entry name" value="Metallo-depent_PP-like"/>
</dbReference>
<dbReference type="NCBIfam" id="TIGR04336">
    <property type="entry name" value="AmmeMemoSam_B"/>
    <property type="match status" value="1"/>
</dbReference>
<feature type="domain" description="Capsule synthesis protein CapA" evidence="2">
    <location>
        <begin position="299"/>
        <end position="515"/>
    </location>
</feature>
<proteinExistence type="inferred from homology"/>
<evidence type="ECO:0000313" key="4">
    <source>
        <dbReference type="Proteomes" id="UP000229385"/>
    </source>
</evidence>
<reference evidence="4" key="1">
    <citation type="submission" date="2017-09" db="EMBL/GenBank/DDBJ databases">
        <title>Depth-based differentiation of microbial function through sediment-hosted aquifers and enrichment of novel symbionts in the deep terrestrial subsurface.</title>
        <authorList>
            <person name="Probst A.J."/>
            <person name="Ladd B."/>
            <person name="Jarett J.K."/>
            <person name="Geller-Mcgrath D.E."/>
            <person name="Sieber C.M.K."/>
            <person name="Emerson J.B."/>
            <person name="Anantharaman K."/>
            <person name="Thomas B.C."/>
            <person name="Malmstrom R."/>
            <person name="Stieglmeier M."/>
            <person name="Klingl A."/>
            <person name="Woyke T."/>
            <person name="Ryan C.M."/>
            <person name="Banfield J.F."/>
        </authorList>
    </citation>
    <scope>NUCLEOTIDE SEQUENCE [LARGE SCALE GENOMIC DNA]</scope>
</reference>
<dbReference type="InterPro" id="IPR052169">
    <property type="entry name" value="CW_Biosynth-Accessory"/>
</dbReference>
<accession>A0A2M7XBK5</accession>
<evidence type="ECO:0000259" key="2">
    <source>
        <dbReference type="SMART" id="SM00854"/>
    </source>
</evidence>
<evidence type="ECO:0000256" key="1">
    <source>
        <dbReference type="ARBA" id="ARBA00005662"/>
    </source>
</evidence>
<name>A0A2M7XBK5_9BACT</name>
<dbReference type="CDD" id="cd07381">
    <property type="entry name" value="MPP_CapA"/>
    <property type="match status" value="1"/>
</dbReference>